<dbReference type="Pfam" id="PF26109">
    <property type="entry name" value="WHD_BrxR"/>
    <property type="match status" value="1"/>
</dbReference>
<evidence type="ECO:0000259" key="3">
    <source>
        <dbReference type="Pfam" id="PF26109"/>
    </source>
</evidence>
<dbReference type="InterPro" id="IPR016634">
    <property type="entry name" value="CapW-like"/>
</dbReference>
<gene>
    <name evidence="4" type="ORF">HZT40_10865</name>
</gene>
<dbReference type="InterPro" id="IPR026881">
    <property type="entry name" value="WYL_dom"/>
</dbReference>
<sequence length="286" mass="33071">MKKSKWSQEKRLEFIDFRLCWDGQINRSDITGFFGISIPQASQDIARYNELTSDNAVYDTRAKIYRAADKFTPAFESATARHYLNELLAISEGLLSPGASFIGWQPPFAAVPMPERKVPSDILLSLFKAIRHKQTVDVIYLSKNEVEPGKRWLTPHAIAHDGLRWHVRAYCHKHNQYRDFVVARFLEVREISTANISMPEDHAWNNILTLILIPNHQLSPAHQNMVEVEYGMTNGELEFQCSEALFYYVSRRLGLHRRDAQTPKEHPVVLKNYDELRPYMPSVEGK</sequence>
<dbReference type="KEGG" id="this:HZT40_10865"/>
<dbReference type="InterPro" id="IPR059020">
    <property type="entry name" value="CapW_CTD"/>
</dbReference>
<proteinExistence type="predicted"/>
<dbReference type="AlphaFoldDB" id="A0A7L6ASF2"/>
<feature type="domain" description="DNA-binding transcriptional repressor CapW C-terminal dimerisation" evidence="2">
    <location>
        <begin position="208"/>
        <end position="276"/>
    </location>
</feature>
<evidence type="ECO:0000259" key="1">
    <source>
        <dbReference type="Pfam" id="PF13280"/>
    </source>
</evidence>
<dbReference type="InterPro" id="IPR059019">
    <property type="entry name" value="WHD_CapW"/>
</dbReference>
<accession>A0A7L6ASF2</accession>
<feature type="domain" description="WYL" evidence="1">
    <location>
        <begin position="122"/>
        <end position="189"/>
    </location>
</feature>
<organism evidence="4 5">
    <name type="scientific">Candidatus Thiothrix singaporensis</name>
    <dbReference type="NCBI Taxonomy" id="2799669"/>
    <lineage>
        <taxon>Bacteria</taxon>
        <taxon>Pseudomonadati</taxon>
        <taxon>Pseudomonadota</taxon>
        <taxon>Gammaproteobacteria</taxon>
        <taxon>Thiotrichales</taxon>
        <taxon>Thiotrichaceae</taxon>
        <taxon>Thiothrix</taxon>
    </lineage>
</organism>
<evidence type="ECO:0000313" key="5">
    <source>
        <dbReference type="Proteomes" id="UP000510621"/>
    </source>
</evidence>
<name>A0A7L6ASF2_9GAMM</name>
<dbReference type="PANTHER" id="PTHR34580">
    <property type="match status" value="1"/>
</dbReference>
<keyword evidence="5" id="KW-1185">Reference proteome</keyword>
<dbReference type="Pfam" id="PF13280">
    <property type="entry name" value="WYL"/>
    <property type="match status" value="1"/>
</dbReference>
<dbReference type="PANTHER" id="PTHR34580:SF3">
    <property type="entry name" value="PROTEIN PAFB"/>
    <property type="match status" value="1"/>
</dbReference>
<reference evidence="4" key="1">
    <citation type="submission" date="2020-06" db="EMBL/GenBank/DDBJ databases">
        <title>Analysis procedures for assessing recovery of high quality, complete, closed genomes from Nanopore long read metagenome sequencing.</title>
        <authorList>
            <person name="Bessarab I."/>
            <person name="Arumugam K."/>
            <person name="Haryono M."/>
            <person name="Liu X."/>
            <person name="Roy S."/>
            <person name="Zuniga-Montanez R.E."/>
            <person name="Qiu G."/>
            <person name="Drautz-Moses D.I."/>
            <person name="Law Y.Y."/>
            <person name="Wuertz S."/>
            <person name="Lauro F.M."/>
            <person name="Huson D.H."/>
            <person name="Williams R.B."/>
        </authorList>
    </citation>
    <scope>NUCLEOTIDE SEQUENCE [LARGE SCALE GENOMIC DNA]</scope>
    <source>
        <strain evidence="4">SSD2</strain>
    </source>
</reference>
<protein>
    <submittedName>
        <fullName evidence="4">WYL domain-containing protein</fullName>
    </submittedName>
</protein>
<dbReference type="PIRSF" id="PIRSF015558">
    <property type="entry name" value="Txn_reg_DeoR_prd"/>
    <property type="match status" value="1"/>
</dbReference>
<dbReference type="Pfam" id="PF26107">
    <property type="entry name" value="BrxR_CTD"/>
    <property type="match status" value="1"/>
</dbReference>
<evidence type="ECO:0000313" key="4">
    <source>
        <dbReference type="EMBL" id="QLQ32004.1"/>
    </source>
</evidence>
<dbReference type="Proteomes" id="UP000510621">
    <property type="component" value="Chromosome"/>
</dbReference>
<feature type="domain" description="DNA-binding transcriptional repressor CapW winged helix-turn-helix" evidence="3">
    <location>
        <begin position="8"/>
        <end position="87"/>
    </location>
</feature>
<evidence type="ECO:0000259" key="2">
    <source>
        <dbReference type="Pfam" id="PF26107"/>
    </source>
</evidence>
<dbReference type="EMBL" id="CP059265">
    <property type="protein sequence ID" value="QLQ32004.1"/>
    <property type="molecule type" value="Genomic_DNA"/>
</dbReference>
<dbReference type="PROSITE" id="PS52050">
    <property type="entry name" value="WYL"/>
    <property type="match status" value="1"/>
</dbReference>
<dbReference type="InterPro" id="IPR051534">
    <property type="entry name" value="CBASS_pafABC_assoc_protein"/>
</dbReference>